<evidence type="ECO:0000313" key="1">
    <source>
        <dbReference type="EMBL" id="XBY66696.1"/>
    </source>
</evidence>
<protein>
    <submittedName>
        <fullName evidence="1">Uncharacterized protein</fullName>
    </submittedName>
</protein>
<accession>A0AAU7YAF2</accession>
<gene>
    <name evidence="1" type="ORF">ABS648_13305</name>
</gene>
<dbReference type="AlphaFoldDB" id="A0AAU7YAF2"/>
<dbReference type="EMBL" id="CP158373">
    <property type="protein sequence ID" value="XBY66696.1"/>
    <property type="molecule type" value="Genomic_DNA"/>
</dbReference>
<organism evidence="1">
    <name type="scientific">Pseudomonas solani</name>
    <dbReference type="NCBI Taxonomy" id="2731552"/>
    <lineage>
        <taxon>Bacteria</taxon>
        <taxon>Pseudomonadati</taxon>
        <taxon>Pseudomonadota</taxon>
        <taxon>Gammaproteobacteria</taxon>
        <taxon>Pseudomonadales</taxon>
        <taxon>Pseudomonadaceae</taxon>
        <taxon>Pseudomonas</taxon>
    </lineage>
</organism>
<sequence length="200" mass="23233">MNIPWNEVTDVVNGDIRDDVRISFTLKNEELLVAVRDNSRSDKSKDGLRFDVNVIAGNSTPNVDEFIKTGIMKVSVWHPEEYEEVKGRRPGYRVFDNKACAHLPAEELGRSSSCYLKNVVYVPERYAWAYVTCFRSYLVADRTVVNPFCSIRSRVRPEVYMDYRVSSAYVESGSWIDIDRRVRKYINGLENTLQEAKRRF</sequence>
<name>A0AAU7YAF2_9PSED</name>
<dbReference type="RefSeq" id="WP_350448434.1">
    <property type="nucleotide sequence ID" value="NZ_CP158373.1"/>
</dbReference>
<reference evidence="1" key="1">
    <citation type="submission" date="2023-08" db="EMBL/GenBank/DDBJ databases">
        <title>Increased levels of nutrients transform a symbiont into a lethal pathobiont.</title>
        <authorList>
            <person name="Lachnit T."/>
            <person name="Ulrich L."/>
            <person name="Willmer F.M."/>
            <person name="Hasenbein T."/>
            <person name="Steiner L.X."/>
            <person name="Wolters M."/>
            <person name="Herbst E.M."/>
            <person name="Deines P."/>
        </authorList>
    </citation>
    <scope>NUCLEOTIDE SEQUENCE</scope>
    <source>
        <strain evidence="1">T3</strain>
    </source>
</reference>
<proteinExistence type="predicted"/>